<feature type="region of interest" description="Disordered" evidence="4">
    <location>
        <begin position="529"/>
        <end position="555"/>
    </location>
</feature>
<dbReference type="SUPFAM" id="SSF52540">
    <property type="entry name" value="P-loop containing nucleoside triphosphate hydrolases"/>
    <property type="match status" value="1"/>
</dbReference>
<dbReference type="Gene3D" id="3.30.450.90">
    <property type="match status" value="1"/>
</dbReference>
<organism evidence="6 7">
    <name type="scientific">Paraburkholderia largidicola</name>
    <dbReference type="NCBI Taxonomy" id="3014751"/>
    <lineage>
        <taxon>Bacteria</taxon>
        <taxon>Pseudomonadati</taxon>
        <taxon>Pseudomonadota</taxon>
        <taxon>Betaproteobacteria</taxon>
        <taxon>Burkholderiales</taxon>
        <taxon>Burkholderiaceae</taxon>
        <taxon>Paraburkholderia</taxon>
    </lineage>
</organism>
<evidence type="ECO:0000256" key="1">
    <source>
        <dbReference type="ARBA" id="ARBA00006611"/>
    </source>
</evidence>
<evidence type="ECO:0000256" key="3">
    <source>
        <dbReference type="ARBA" id="ARBA00022840"/>
    </source>
</evidence>
<evidence type="ECO:0000313" key="6">
    <source>
        <dbReference type="EMBL" id="BCF95429.1"/>
    </source>
</evidence>
<dbReference type="InterPro" id="IPR001482">
    <property type="entry name" value="T2SS/T4SS_dom"/>
</dbReference>
<accession>A0A7I8C4L5</accession>
<gene>
    <name evidence="6" type="primary">pilQ</name>
    <name evidence="6" type="ORF">PPGU16_84960</name>
</gene>
<keyword evidence="7" id="KW-1185">Reference proteome</keyword>
<dbReference type="KEGG" id="plad:PPGU16_84960"/>
<dbReference type="AlphaFoldDB" id="A0A7I8C4L5"/>
<dbReference type="InterPro" id="IPR027417">
    <property type="entry name" value="P-loop_NTPase"/>
</dbReference>
<evidence type="ECO:0000256" key="4">
    <source>
        <dbReference type="SAM" id="MobiDB-lite"/>
    </source>
</evidence>
<dbReference type="EMBL" id="AP023178">
    <property type="protein sequence ID" value="BCF95429.1"/>
    <property type="molecule type" value="Genomic_DNA"/>
</dbReference>
<evidence type="ECO:0000259" key="5">
    <source>
        <dbReference type="Pfam" id="PF00437"/>
    </source>
</evidence>
<dbReference type="RefSeq" id="WP_180727782.1">
    <property type="nucleotide sequence ID" value="NZ_AP023178.1"/>
</dbReference>
<keyword evidence="2" id="KW-0547">Nucleotide-binding</keyword>
<dbReference type="PANTHER" id="PTHR30258">
    <property type="entry name" value="TYPE II SECRETION SYSTEM PROTEIN GSPE-RELATED"/>
    <property type="match status" value="1"/>
</dbReference>
<protein>
    <submittedName>
        <fullName evidence="6">Type IV pilus biosynthesis protein</fullName>
    </submittedName>
</protein>
<dbReference type="PANTHER" id="PTHR30258:SF3">
    <property type="entry name" value="SLL1921 PROTEIN"/>
    <property type="match status" value="1"/>
</dbReference>
<dbReference type="Gene3D" id="3.40.50.300">
    <property type="entry name" value="P-loop containing nucleotide triphosphate hydrolases"/>
    <property type="match status" value="1"/>
</dbReference>
<proteinExistence type="inferred from homology"/>
<name>A0A7I8C4L5_9BURK</name>
<evidence type="ECO:0000313" key="7">
    <source>
        <dbReference type="Proteomes" id="UP000510888"/>
    </source>
</evidence>
<dbReference type="GO" id="GO:0016887">
    <property type="term" value="F:ATP hydrolysis activity"/>
    <property type="evidence" value="ECO:0007669"/>
    <property type="project" value="TreeGrafter"/>
</dbReference>
<feature type="compositionally biased region" description="Low complexity" evidence="4">
    <location>
        <begin position="546"/>
        <end position="555"/>
    </location>
</feature>
<feature type="domain" description="Bacterial type II secretion system protein E" evidence="5">
    <location>
        <begin position="224"/>
        <end position="501"/>
    </location>
</feature>
<dbReference type="Pfam" id="PF00437">
    <property type="entry name" value="T2SSE"/>
    <property type="match status" value="1"/>
</dbReference>
<keyword evidence="3" id="KW-0067">ATP-binding</keyword>
<keyword evidence="6" id="KW-0614">Plasmid</keyword>
<reference evidence="6 7" key="1">
    <citation type="journal article" date="2020" name="Genes (Basel)">
        <title>Genomic Comparison of Insect Gut Symbionts from Divergent Burkholderia Subclades.</title>
        <authorList>
            <person name="Takeshita K."/>
            <person name="Kikuchi Y."/>
        </authorList>
    </citation>
    <scope>NUCLEOTIDE SEQUENCE [LARGE SCALE GENOMIC DNA]</scope>
    <source>
        <strain evidence="6 7">PGU16</strain>
        <plasmid evidence="6 7">PPGU16_p3</plasmid>
    </source>
</reference>
<dbReference type="Proteomes" id="UP000510888">
    <property type="component" value="Plasmid PPGU16_p3"/>
</dbReference>
<comment type="similarity">
    <text evidence="1">Belongs to the GSP E family.</text>
</comment>
<geneLocation type="plasmid" evidence="6 7">
    <name>PPGU16_p3</name>
</geneLocation>
<dbReference type="GO" id="GO:0005886">
    <property type="term" value="C:plasma membrane"/>
    <property type="evidence" value="ECO:0007669"/>
    <property type="project" value="TreeGrafter"/>
</dbReference>
<sequence>MLVNSKLPPLDDSLIDKIAIDFVDSVVYVEETLHWKPLFQTWLKRCERNGVKLDVKYAALDEVAALRSKGLRTVEKIEDDQVNLPKAMDLITTGADYNASDIHLMMRGEHTEIQFVIKGETRTYQMIGQTEGEELARAVYQGLAKTKAASWKPLEFQSAQIPDDVLPPDLGLASARIIRGPMYPVNKGGAFMTIRLQYSDTRPELRRKRKLHALPLPRKPAGDFALLEMGYTRSNVEKLGLLMSVPHGVIIVTGPTGSGKTTLLYEVMKEKARIRPGRRQITIEDPIELPYEWAVQLPVTDTRGDEENGDAFAERGQTALRMAPNTLMFGEARGANVAVEVIRGAQTGHDTWTTTHVSDPFQAIERWETLDPVRLNRKLFCDPVTLRGFVGVRLLPRLCKGCCVKLTDHLEDVPSRIVDALRTWGDIEGVNLRGPGCEACGFDSVTKREAVCEVVVNDEKLAHDLIHFDVSTARQNYRARPDADPSMLDESIRRVLAGLVDPRDVEDRVELISPRRTGEGERVVSLREASQEISRPRNIADPVESAEMMEAAAHA</sequence>
<dbReference type="GO" id="GO:0005524">
    <property type="term" value="F:ATP binding"/>
    <property type="evidence" value="ECO:0007669"/>
    <property type="project" value="UniProtKB-KW"/>
</dbReference>
<evidence type="ECO:0000256" key="2">
    <source>
        <dbReference type="ARBA" id="ARBA00022741"/>
    </source>
</evidence>